<feature type="compositionally biased region" description="Polar residues" evidence="1">
    <location>
        <begin position="1"/>
        <end position="10"/>
    </location>
</feature>
<evidence type="ECO:0000313" key="3">
    <source>
        <dbReference type="Proteomes" id="UP000606974"/>
    </source>
</evidence>
<evidence type="ECO:0000256" key="1">
    <source>
        <dbReference type="SAM" id="MobiDB-lite"/>
    </source>
</evidence>
<dbReference type="EMBL" id="JAACFV010000242">
    <property type="protein sequence ID" value="KAF7502521.1"/>
    <property type="molecule type" value="Genomic_DNA"/>
</dbReference>
<organism evidence="2 3">
    <name type="scientific">Endocarpon pusillum</name>
    <dbReference type="NCBI Taxonomy" id="364733"/>
    <lineage>
        <taxon>Eukaryota</taxon>
        <taxon>Fungi</taxon>
        <taxon>Dikarya</taxon>
        <taxon>Ascomycota</taxon>
        <taxon>Pezizomycotina</taxon>
        <taxon>Eurotiomycetes</taxon>
        <taxon>Chaetothyriomycetidae</taxon>
        <taxon>Verrucariales</taxon>
        <taxon>Verrucariaceae</taxon>
        <taxon>Endocarpon</taxon>
    </lineage>
</organism>
<reference evidence="2" key="1">
    <citation type="submission" date="2020-02" db="EMBL/GenBank/DDBJ databases">
        <authorList>
            <person name="Palmer J.M."/>
        </authorList>
    </citation>
    <scope>NUCLEOTIDE SEQUENCE</scope>
    <source>
        <strain evidence="2">EPUS1.4</strain>
        <tissue evidence="2">Thallus</tissue>
    </source>
</reference>
<proteinExistence type="predicted"/>
<comment type="caution">
    <text evidence="2">The sequence shown here is derived from an EMBL/GenBank/DDBJ whole genome shotgun (WGS) entry which is preliminary data.</text>
</comment>
<protein>
    <submittedName>
        <fullName evidence="2">Uncharacterized protein</fullName>
    </submittedName>
</protein>
<accession>A0A8H7A8G3</accession>
<dbReference type="Proteomes" id="UP000606974">
    <property type="component" value="Unassembled WGS sequence"/>
</dbReference>
<keyword evidence="3" id="KW-1185">Reference proteome</keyword>
<evidence type="ECO:0000313" key="2">
    <source>
        <dbReference type="EMBL" id="KAF7502521.1"/>
    </source>
</evidence>
<sequence length="118" mass="13216">MPRPQRNTQIPLRYRDISPPSTPRSNNQLKRPQIDSKTVDRNQVDQALTVIAPAPECADEPPTLISTELPQFDANYVKNRAGASRYTGLSALGLFTLFFSDLVVEILSEETNSYAENH</sequence>
<feature type="region of interest" description="Disordered" evidence="1">
    <location>
        <begin position="1"/>
        <end position="39"/>
    </location>
</feature>
<name>A0A8H7A8G3_9EURO</name>
<dbReference type="AlphaFoldDB" id="A0A8H7A8G3"/>
<gene>
    <name evidence="2" type="ORF">GJ744_005626</name>
</gene>